<evidence type="ECO:0000313" key="2">
    <source>
        <dbReference type="EMBL" id="RNI30202.1"/>
    </source>
</evidence>
<reference evidence="2 3" key="1">
    <citation type="submission" date="2018-11" db="EMBL/GenBank/DDBJ databases">
        <title>Rufibacter latericius sp. nov., isolated from water in Baiyang Lake.</title>
        <authorList>
            <person name="Yang Y."/>
        </authorList>
    </citation>
    <scope>NUCLEOTIDE SEQUENCE [LARGE SCALE GENOMIC DNA]</scope>
    <source>
        <strain evidence="2 3">MCC P1</strain>
    </source>
</reference>
<keyword evidence="3" id="KW-1185">Reference proteome</keyword>
<accession>A0A3M9MXC1</accession>
<feature type="domain" description="DUF5615" evidence="1">
    <location>
        <begin position="1"/>
        <end position="110"/>
    </location>
</feature>
<dbReference type="AlphaFoldDB" id="A0A3M9MXC1"/>
<gene>
    <name evidence="2" type="ORF">EFA69_11935</name>
</gene>
<evidence type="ECO:0000259" key="1">
    <source>
        <dbReference type="Pfam" id="PF18480"/>
    </source>
</evidence>
<organism evidence="2 3">
    <name type="scientific">Rufibacter immobilis</name>
    <dbReference type="NCBI Taxonomy" id="1348778"/>
    <lineage>
        <taxon>Bacteria</taxon>
        <taxon>Pseudomonadati</taxon>
        <taxon>Bacteroidota</taxon>
        <taxon>Cytophagia</taxon>
        <taxon>Cytophagales</taxon>
        <taxon>Hymenobacteraceae</taxon>
        <taxon>Rufibacter</taxon>
    </lineage>
</organism>
<dbReference type="Pfam" id="PF18480">
    <property type="entry name" value="DUF5615"/>
    <property type="match status" value="1"/>
</dbReference>
<dbReference type="EMBL" id="RJJE01000009">
    <property type="protein sequence ID" value="RNI30202.1"/>
    <property type="molecule type" value="Genomic_DNA"/>
</dbReference>
<dbReference type="Proteomes" id="UP000271010">
    <property type="component" value="Unassembled WGS sequence"/>
</dbReference>
<protein>
    <recommendedName>
        <fullName evidence="1">DUF5615 domain-containing protein</fullName>
    </recommendedName>
</protein>
<evidence type="ECO:0000313" key="3">
    <source>
        <dbReference type="Proteomes" id="UP000271010"/>
    </source>
</evidence>
<comment type="caution">
    <text evidence="2">The sequence shown here is derived from an EMBL/GenBank/DDBJ whole genome shotgun (WGS) entry which is preliminary data.</text>
</comment>
<dbReference type="RefSeq" id="WP_123133280.1">
    <property type="nucleotide sequence ID" value="NZ_JBHMAD010000001.1"/>
</dbReference>
<dbReference type="OrthoDB" id="27473at2"/>
<dbReference type="InterPro" id="IPR041049">
    <property type="entry name" value="DUF5615"/>
</dbReference>
<proteinExistence type="predicted"/>
<name>A0A3M9MXC1_9BACT</name>
<sequence>MKFIVDAQLPKTLSDFIKSKGIDSIHTLELPDKNKTQDGYITRLALEEQLIVITKDADFLESYVLRKEPPKLLLIKTGNIRNSELIDLFDKYIELIVKLFLTHSLIEVSKTEIVVHA</sequence>